<comment type="subcellular location">
    <subcellularLocation>
        <location evidence="1">Cytoplasm</location>
    </subcellularLocation>
</comment>
<evidence type="ECO:0000313" key="8">
    <source>
        <dbReference type="EMBL" id="GAA95996.1"/>
    </source>
</evidence>
<dbReference type="SUPFAM" id="SSF53335">
    <property type="entry name" value="S-adenosyl-L-methionine-dependent methyltransferases"/>
    <property type="match status" value="1"/>
</dbReference>
<dbReference type="InterPro" id="IPR000682">
    <property type="entry name" value="PCMT"/>
</dbReference>
<keyword evidence="9" id="KW-1185">Reference proteome</keyword>
<dbReference type="NCBIfam" id="TIGR00080">
    <property type="entry name" value="pimt"/>
    <property type="match status" value="1"/>
</dbReference>
<gene>
    <name evidence="8" type="primary">Mo02654</name>
    <name evidence="8" type="ORF">E5Q_02654</name>
</gene>
<proteinExistence type="inferred from homology"/>
<keyword evidence="3" id="KW-0963">Cytoplasm</keyword>
<dbReference type="EC" id="2.1.1.77" evidence="7"/>
<comment type="catalytic activity">
    <reaction evidence="7">
        <text>[protein]-L-isoaspartate + S-adenosyl-L-methionine = [protein]-L-isoaspartate alpha-methyl ester + S-adenosyl-L-homocysteine</text>
        <dbReference type="Rhea" id="RHEA:12705"/>
        <dbReference type="Rhea" id="RHEA-COMP:12143"/>
        <dbReference type="Rhea" id="RHEA-COMP:12144"/>
        <dbReference type="ChEBI" id="CHEBI:57856"/>
        <dbReference type="ChEBI" id="CHEBI:59789"/>
        <dbReference type="ChEBI" id="CHEBI:90596"/>
        <dbReference type="ChEBI" id="CHEBI:90598"/>
        <dbReference type="EC" id="2.1.1.77"/>
    </reaction>
</comment>
<dbReference type="GO" id="GO:0005737">
    <property type="term" value="C:cytoplasm"/>
    <property type="evidence" value="ECO:0007669"/>
    <property type="project" value="UniProtKB-SubCell"/>
</dbReference>
<evidence type="ECO:0000256" key="6">
    <source>
        <dbReference type="ARBA" id="ARBA00022691"/>
    </source>
</evidence>
<keyword evidence="4 7" id="KW-0489">Methyltransferase</keyword>
<name>G7DZI6_MIXOS</name>
<dbReference type="GO" id="GO:0004719">
    <property type="term" value="F:protein-L-isoaspartate (D-aspartate) O-methyltransferase activity"/>
    <property type="evidence" value="ECO:0007669"/>
    <property type="project" value="UniProtKB-UniRule"/>
</dbReference>
<dbReference type="eggNOG" id="KOG1661">
    <property type="taxonomic scope" value="Eukaryota"/>
</dbReference>
<dbReference type="InParanoid" id="G7DZI6"/>
<organism evidence="8 9">
    <name type="scientific">Mixia osmundae (strain CBS 9802 / IAM 14324 / JCM 22182 / KY 12970)</name>
    <dbReference type="NCBI Taxonomy" id="764103"/>
    <lineage>
        <taxon>Eukaryota</taxon>
        <taxon>Fungi</taxon>
        <taxon>Dikarya</taxon>
        <taxon>Basidiomycota</taxon>
        <taxon>Pucciniomycotina</taxon>
        <taxon>Mixiomycetes</taxon>
        <taxon>Mixiales</taxon>
        <taxon>Mixiaceae</taxon>
        <taxon>Mixia</taxon>
    </lineage>
</organism>
<dbReference type="AlphaFoldDB" id="G7DZI6"/>
<dbReference type="HOGENOM" id="CLU_055432_0_0_1"/>
<dbReference type="Proteomes" id="UP000009131">
    <property type="component" value="Unassembled WGS sequence"/>
</dbReference>
<reference evidence="8 9" key="2">
    <citation type="journal article" date="2012" name="Open Biol.">
        <title>Characteristics of nucleosomes and linker DNA regions on the genome of the basidiomycete Mixia osmundae revealed by mono- and dinucleosome mapping.</title>
        <authorList>
            <person name="Nishida H."/>
            <person name="Kondo S."/>
            <person name="Matsumoto T."/>
            <person name="Suzuki Y."/>
            <person name="Yoshikawa H."/>
            <person name="Taylor T.D."/>
            <person name="Sugiyama J."/>
        </authorList>
    </citation>
    <scope>NUCLEOTIDE SEQUENCE [LARGE SCALE GENOMIC DNA]</scope>
    <source>
        <strain evidence="9">CBS 9802 / IAM 14324 / JCM 22182 / KY 12970</strain>
    </source>
</reference>
<accession>G7DZI6</accession>
<dbReference type="PANTHER" id="PTHR11579:SF0">
    <property type="entry name" value="PROTEIN-L-ISOASPARTATE(D-ASPARTATE) O-METHYLTRANSFERASE"/>
    <property type="match status" value="1"/>
</dbReference>
<comment type="caution">
    <text evidence="8">The sequence shown here is derived from an EMBL/GenBank/DDBJ whole genome shotgun (WGS) entry which is preliminary data.</text>
</comment>
<keyword evidence="6 7" id="KW-0949">S-adenosyl-L-methionine</keyword>
<evidence type="ECO:0000256" key="2">
    <source>
        <dbReference type="ARBA" id="ARBA00005369"/>
    </source>
</evidence>
<evidence type="ECO:0000256" key="5">
    <source>
        <dbReference type="ARBA" id="ARBA00022679"/>
    </source>
</evidence>
<dbReference type="Gene3D" id="3.40.50.150">
    <property type="entry name" value="Vaccinia Virus protein VP39"/>
    <property type="match status" value="1"/>
</dbReference>
<comment type="similarity">
    <text evidence="2 7">Belongs to the methyltransferase superfamily. L-isoaspartyl/D-aspartyl protein methyltransferase family.</text>
</comment>
<sequence>MAWRCSGRSNGELIDNLYKNGLIQSEAIMQAMKRVDRLNYLNTSILSGSFFNPARSDADNRQRWAREAYTDSPYSIGWDATITAPHMHANALENVLPFLRPGARVLDVGSGSGYLLGIFNALVSPGGRVVGIDHIPELVDLSRENLIRDGYQTELKSDAIRLIAGDGRQGVETEGPYDVIHVGAAAPKLPQALVDQLKSPGRLFIPIGTNDQSIYQIDKDADGKVTQVKLYGVRYVPLTDRAT</sequence>
<dbReference type="OrthoDB" id="73890at2759"/>
<dbReference type="EMBL" id="BABT02000069">
    <property type="protein sequence ID" value="GAA95996.1"/>
    <property type="molecule type" value="Genomic_DNA"/>
</dbReference>
<evidence type="ECO:0000256" key="3">
    <source>
        <dbReference type="ARBA" id="ARBA00022490"/>
    </source>
</evidence>
<protein>
    <recommendedName>
        <fullName evidence="7">Protein-L-isoaspartate O-methyltransferase</fullName>
        <ecNumber evidence="7">2.1.1.77</ecNumber>
    </recommendedName>
</protein>
<dbReference type="OMA" id="HMHASAC"/>
<evidence type="ECO:0000256" key="4">
    <source>
        <dbReference type="ARBA" id="ARBA00022603"/>
    </source>
</evidence>
<dbReference type="PANTHER" id="PTHR11579">
    <property type="entry name" value="PROTEIN-L-ISOASPARTATE O-METHYLTRANSFERASE"/>
    <property type="match status" value="1"/>
</dbReference>
<evidence type="ECO:0000256" key="7">
    <source>
        <dbReference type="RuleBase" id="RU003802"/>
    </source>
</evidence>
<dbReference type="Pfam" id="PF01135">
    <property type="entry name" value="PCMT"/>
    <property type="match status" value="2"/>
</dbReference>
<dbReference type="GO" id="GO:0032259">
    <property type="term" value="P:methylation"/>
    <property type="evidence" value="ECO:0007669"/>
    <property type="project" value="UniProtKB-KW"/>
</dbReference>
<dbReference type="InterPro" id="IPR029063">
    <property type="entry name" value="SAM-dependent_MTases_sf"/>
</dbReference>
<evidence type="ECO:0000313" key="9">
    <source>
        <dbReference type="Proteomes" id="UP000009131"/>
    </source>
</evidence>
<reference evidence="8 9" key="1">
    <citation type="journal article" date="2011" name="J. Gen. Appl. Microbiol.">
        <title>Draft genome sequencing of the enigmatic basidiomycete Mixia osmundae.</title>
        <authorList>
            <person name="Nishida H."/>
            <person name="Nagatsuka Y."/>
            <person name="Sugiyama J."/>
        </authorList>
    </citation>
    <scope>NUCLEOTIDE SEQUENCE [LARGE SCALE GENOMIC DNA]</scope>
    <source>
        <strain evidence="9">CBS 9802 / IAM 14324 / JCM 22182 / KY 12970</strain>
    </source>
</reference>
<dbReference type="STRING" id="764103.G7DZI6"/>
<dbReference type="PROSITE" id="PS01279">
    <property type="entry name" value="PCMT"/>
    <property type="match status" value="1"/>
</dbReference>
<evidence type="ECO:0000256" key="1">
    <source>
        <dbReference type="ARBA" id="ARBA00004496"/>
    </source>
</evidence>
<keyword evidence="5 7" id="KW-0808">Transferase</keyword>
<dbReference type="RefSeq" id="XP_014565731.1">
    <property type="nucleotide sequence ID" value="XM_014710245.1"/>
</dbReference>
<dbReference type="FunCoup" id="G7DZI6">
    <property type="interactions" value="312"/>
</dbReference>
<dbReference type="CDD" id="cd02440">
    <property type="entry name" value="AdoMet_MTases"/>
    <property type="match status" value="1"/>
</dbReference>